<dbReference type="InterPro" id="IPR013783">
    <property type="entry name" value="Ig-like_fold"/>
</dbReference>
<reference evidence="3" key="1">
    <citation type="submission" date="2020-12" db="EMBL/GenBank/DDBJ databases">
        <authorList>
            <person name="Huq M.A."/>
        </authorList>
    </citation>
    <scope>NUCLEOTIDE SEQUENCE</scope>
    <source>
        <strain evidence="3">MAHUQ-46</strain>
    </source>
</reference>
<comment type="caution">
    <text evidence="3">The sequence shown here is derived from an EMBL/GenBank/DDBJ whole genome shotgun (WGS) entry which is preliminary data.</text>
</comment>
<feature type="domain" description="SLH" evidence="2">
    <location>
        <begin position="489"/>
        <end position="550"/>
    </location>
</feature>
<dbReference type="GO" id="GO:0030246">
    <property type="term" value="F:carbohydrate binding"/>
    <property type="evidence" value="ECO:0007669"/>
    <property type="project" value="InterPro"/>
</dbReference>
<dbReference type="Gene3D" id="2.60.40.10">
    <property type="entry name" value="Immunoglobulins"/>
    <property type="match status" value="1"/>
</dbReference>
<dbReference type="Gene3D" id="2.60.40.680">
    <property type="match status" value="1"/>
</dbReference>
<dbReference type="InterPro" id="IPR008965">
    <property type="entry name" value="CBM2/CBM3_carb-bd_dom_sf"/>
</dbReference>
<dbReference type="PANTHER" id="PTHR43308">
    <property type="entry name" value="OUTER MEMBRANE PROTEIN ALPHA-RELATED"/>
    <property type="match status" value="1"/>
</dbReference>
<evidence type="ECO:0000259" key="2">
    <source>
        <dbReference type="PROSITE" id="PS51272"/>
    </source>
</evidence>
<name>A0A934J2W9_9BACL</name>
<keyword evidence="4" id="KW-1185">Reference proteome</keyword>
<dbReference type="EMBL" id="JAELUP010000012">
    <property type="protein sequence ID" value="MBJ6360619.1"/>
    <property type="molecule type" value="Genomic_DNA"/>
</dbReference>
<dbReference type="SUPFAM" id="SSF49384">
    <property type="entry name" value="Carbohydrate-binding domain"/>
    <property type="match status" value="1"/>
</dbReference>
<dbReference type="AlphaFoldDB" id="A0A934J2W9"/>
<dbReference type="Pfam" id="PF00395">
    <property type="entry name" value="SLH"/>
    <property type="match status" value="2"/>
</dbReference>
<dbReference type="RefSeq" id="WP_199018171.1">
    <property type="nucleotide sequence ID" value="NZ_JAELUP010000012.1"/>
</dbReference>
<dbReference type="InterPro" id="IPR001119">
    <property type="entry name" value="SLH_dom"/>
</dbReference>
<feature type="domain" description="SLH" evidence="2">
    <location>
        <begin position="424"/>
        <end position="487"/>
    </location>
</feature>
<proteinExistence type="predicted"/>
<dbReference type="Pfam" id="PF09136">
    <property type="entry name" value="Glucodextran_B"/>
    <property type="match status" value="1"/>
</dbReference>
<dbReference type="PROSITE" id="PS51272">
    <property type="entry name" value="SLH"/>
    <property type="match status" value="3"/>
</dbReference>
<accession>A0A934J2W9</accession>
<feature type="domain" description="SLH" evidence="2">
    <location>
        <begin position="551"/>
        <end position="609"/>
    </location>
</feature>
<protein>
    <submittedName>
        <fullName evidence="3">S-layer homology domain-containing protein</fullName>
    </submittedName>
</protein>
<sequence>MGRGLYKTVLLACVALLAIGSFSTGTGIVYGAVQQADIRLGAIASSYQVKDEIAVPILALETRELMGIEFVVKYDPEVLAYIPEKLELPGGFKAADPSSNIIVDEQNGLLKYALIKNQLPGNDPISEIKLATLRFEALKPTNSTSLLLKNILATTGYHRIQTNEQDSRQVKIDPRNDSTKPVITVESSASVSSANYVLKGTVVDDDPNVKLTINGNAVTLNQHAFSLSTTLSAGKNTFVLVAADTAGNRQELTFVVTYTRSGGGGGSNGGGSVSNPDSDPDDTSVKSDASSQAVKASVGGTVQLKGGAKVVIPKGALSEDTTVTIRKIADQAERDKLLPKGLPLELQGDIYEFKAAGDKRLQHPAVFTLPLNPSHIKAGSKAAIYYYHEGRKQWIYLGGQLNAQDSTISVQSKYFRTLAVFTDPSPISFTDTDHHWSSESLDRLAGMKIIKGYNDHTFKPDSQISRTEFTMLIASALGLPVQSNPDLSFADAGQIPVWAKGHIQAAFDAGIIQGHSGADGAAYFDGGVWITRAEMAVMLARTLQASGSTKDVQFEDAGRLPNWAKSSIGLLAEKNIINGFKDNTFRPNANATRAQAATMIYRLLDELGI</sequence>
<evidence type="ECO:0000256" key="1">
    <source>
        <dbReference type="SAM" id="MobiDB-lite"/>
    </source>
</evidence>
<gene>
    <name evidence="3" type="ORF">JFN88_04700</name>
</gene>
<dbReference type="Proteomes" id="UP000640274">
    <property type="component" value="Unassembled WGS sequence"/>
</dbReference>
<evidence type="ECO:0000313" key="4">
    <source>
        <dbReference type="Proteomes" id="UP000640274"/>
    </source>
</evidence>
<evidence type="ECO:0000313" key="3">
    <source>
        <dbReference type="EMBL" id="MBJ6360619.1"/>
    </source>
</evidence>
<feature type="region of interest" description="Disordered" evidence="1">
    <location>
        <begin position="260"/>
        <end position="292"/>
    </location>
</feature>
<organism evidence="3 4">
    <name type="scientific">Paenibacillus roseus</name>
    <dbReference type="NCBI Taxonomy" id="2798579"/>
    <lineage>
        <taxon>Bacteria</taxon>
        <taxon>Bacillati</taxon>
        <taxon>Bacillota</taxon>
        <taxon>Bacilli</taxon>
        <taxon>Bacillales</taxon>
        <taxon>Paenibacillaceae</taxon>
        <taxon>Paenibacillus</taxon>
    </lineage>
</organism>
<dbReference type="InterPro" id="IPR051465">
    <property type="entry name" value="Cell_Envelope_Struct_Comp"/>
</dbReference>
<dbReference type="PANTHER" id="PTHR43308:SF5">
    <property type="entry name" value="S-LAYER PROTEIN _ PEPTIDOGLYCAN ENDO-BETA-N-ACETYLGLUCOSAMINIDASE"/>
    <property type="match status" value="1"/>
</dbReference>
<feature type="compositionally biased region" description="Gly residues" evidence="1">
    <location>
        <begin position="261"/>
        <end position="272"/>
    </location>
</feature>